<dbReference type="AlphaFoldDB" id="A0AAW6T749"/>
<keyword evidence="3" id="KW-0560">Oxidoreductase</keyword>
<dbReference type="Gene3D" id="3.40.50.720">
    <property type="entry name" value="NAD(P)-binding Rossmann-like Domain"/>
    <property type="match status" value="1"/>
</dbReference>
<comment type="similarity">
    <text evidence="1">Belongs to the short-chain dehydrogenases/reductases (SDR) family.</text>
</comment>
<organism evidence="3 4">
    <name type="scientific">Ruicaihuangia caeni</name>
    <dbReference type="NCBI Taxonomy" id="3042517"/>
    <lineage>
        <taxon>Bacteria</taxon>
        <taxon>Bacillati</taxon>
        <taxon>Actinomycetota</taxon>
        <taxon>Actinomycetes</taxon>
        <taxon>Micrococcales</taxon>
        <taxon>Microbacteriaceae</taxon>
        <taxon>Ruicaihuangia</taxon>
    </lineage>
</organism>
<sequence>MSGTTASVAAAAPAADPISAGVLVGATALVTGAAGGMGRAITRALAAAGASTIYALDRVAADDDHVESIVVDLADLDTLAGTIRGLERTPQIVVNAAGYYAWREGFEIDTADFTRTFDINVGAPFVIMREVARRLEAEGGVADAAFVNIASVAAKRGFPNQADYVASKGALVSLTRAAAQDLAPRITVNAIAPGTVNTPMIDQVARDIAAKTGLPFAEQRAALTADIPTGRMQEPNEIAAAVVFLASTGARSISGETLALDGGVSRD</sequence>
<reference evidence="3 4" key="1">
    <citation type="submission" date="2023-04" db="EMBL/GenBank/DDBJ databases">
        <title>Klugiella caeni sp. nov. isolated from the sludge of biochemical tank.</title>
        <authorList>
            <person name="Geng K."/>
        </authorList>
    </citation>
    <scope>NUCLEOTIDE SEQUENCE [LARGE SCALE GENOMIC DNA]</scope>
    <source>
        <strain evidence="3 4">YN-L-19</strain>
    </source>
</reference>
<dbReference type="SMART" id="SM00822">
    <property type="entry name" value="PKS_KR"/>
    <property type="match status" value="1"/>
</dbReference>
<dbReference type="InterPro" id="IPR020904">
    <property type="entry name" value="Sc_DH/Rdtase_CS"/>
</dbReference>
<dbReference type="EC" id="1.-.-.-" evidence="3"/>
<evidence type="ECO:0000256" key="1">
    <source>
        <dbReference type="ARBA" id="ARBA00006484"/>
    </source>
</evidence>
<dbReference type="InterPro" id="IPR057326">
    <property type="entry name" value="KR_dom"/>
</dbReference>
<gene>
    <name evidence="3" type="ORF">QF206_05860</name>
</gene>
<dbReference type="SUPFAM" id="SSF51735">
    <property type="entry name" value="NAD(P)-binding Rossmann-fold domains"/>
    <property type="match status" value="1"/>
</dbReference>
<accession>A0AAW6T749</accession>
<dbReference type="PANTHER" id="PTHR42760:SF106">
    <property type="entry name" value="PROTEIN FIXR"/>
    <property type="match status" value="1"/>
</dbReference>
<dbReference type="Proteomes" id="UP001321506">
    <property type="component" value="Unassembled WGS sequence"/>
</dbReference>
<protein>
    <submittedName>
        <fullName evidence="3">SDR family oxidoreductase</fullName>
        <ecNumber evidence="3">1.-.-.-</ecNumber>
    </submittedName>
</protein>
<dbReference type="RefSeq" id="WP_281488276.1">
    <property type="nucleotide sequence ID" value="NZ_JASATX010000002.1"/>
</dbReference>
<comment type="caution">
    <text evidence="3">The sequence shown here is derived from an EMBL/GenBank/DDBJ whole genome shotgun (WGS) entry which is preliminary data.</text>
</comment>
<keyword evidence="4" id="KW-1185">Reference proteome</keyword>
<dbReference type="PANTHER" id="PTHR42760">
    <property type="entry name" value="SHORT-CHAIN DEHYDROGENASES/REDUCTASES FAMILY MEMBER"/>
    <property type="match status" value="1"/>
</dbReference>
<dbReference type="PROSITE" id="PS00061">
    <property type="entry name" value="ADH_SHORT"/>
    <property type="match status" value="1"/>
</dbReference>
<proteinExistence type="inferred from homology"/>
<name>A0AAW6T749_9MICO</name>
<dbReference type="EMBL" id="JASATX010000002">
    <property type="protein sequence ID" value="MDI2098486.1"/>
    <property type="molecule type" value="Genomic_DNA"/>
</dbReference>
<evidence type="ECO:0000259" key="2">
    <source>
        <dbReference type="SMART" id="SM00822"/>
    </source>
</evidence>
<dbReference type="PRINTS" id="PR00081">
    <property type="entry name" value="GDHRDH"/>
</dbReference>
<evidence type="ECO:0000313" key="4">
    <source>
        <dbReference type="Proteomes" id="UP001321506"/>
    </source>
</evidence>
<feature type="domain" description="Ketoreductase" evidence="2">
    <location>
        <begin position="26"/>
        <end position="194"/>
    </location>
</feature>
<dbReference type="InterPro" id="IPR002347">
    <property type="entry name" value="SDR_fam"/>
</dbReference>
<dbReference type="CDD" id="cd05233">
    <property type="entry name" value="SDR_c"/>
    <property type="match status" value="1"/>
</dbReference>
<evidence type="ECO:0000313" key="3">
    <source>
        <dbReference type="EMBL" id="MDI2098486.1"/>
    </source>
</evidence>
<dbReference type="PRINTS" id="PR00080">
    <property type="entry name" value="SDRFAMILY"/>
</dbReference>
<dbReference type="GO" id="GO:0016616">
    <property type="term" value="F:oxidoreductase activity, acting on the CH-OH group of donors, NAD or NADP as acceptor"/>
    <property type="evidence" value="ECO:0007669"/>
    <property type="project" value="TreeGrafter"/>
</dbReference>
<dbReference type="Pfam" id="PF13561">
    <property type="entry name" value="adh_short_C2"/>
    <property type="match status" value="1"/>
</dbReference>
<dbReference type="InterPro" id="IPR036291">
    <property type="entry name" value="NAD(P)-bd_dom_sf"/>
</dbReference>